<organism evidence="1">
    <name type="scientific">Psilocybe cubensis</name>
    <name type="common">Psychedelic mushroom</name>
    <name type="synonym">Stropharia cubensis</name>
    <dbReference type="NCBI Taxonomy" id="181762"/>
    <lineage>
        <taxon>Eukaryota</taxon>
        <taxon>Fungi</taxon>
        <taxon>Dikarya</taxon>
        <taxon>Basidiomycota</taxon>
        <taxon>Agaricomycotina</taxon>
        <taxon>Agaricomycetes</taxon>
        <taxon>Agaricomycetidae</taxon>
        <taxon>Agaricales</taxon>
        <taxon>Agaricineae</taxon>
        <taxon>Strophariaceae</taxon>
        <taxon>Psilocybe</taxon>
    </lineage>
</organism>
<evidence type="ECO:0000313" key="1">
    <source>
        <dbReference type="EMBL" id="KAG5165651.1"/>
    </source>
</evidence>
<dbReference type="AlphaFoldDB" id="A0A8H8CHG6"/>
<name>A0A8H8CHG6_PSICU</name>
<dbReference type="EMBL" id="JAFIQS010000009">
    <property type="protein sequence ID" value="KAG5165651.1"/>
    <property type="molecule type" value="Genomic_DNA"/>
</dbReference>
<proteinExistence type="predicted"/>
<reference evidence="1" key="1">
    <citation type="submission" date="2021-02" db="EMBL/GenBank/DDBJ databases">
        <title>Psilocybe cubensis genome.</title>
        <authorList>
            <person name="Mckernan K.J."/>
            <person name="Crawford S."/>
            <person name="Trippe A."/>
            <person name="Kane L.T."/>
            <person name="Mclaughlin S."/>
        </authorList>
    </citation>
    <scope>NUCLEOTIDE SEQUENCE [LARGE SCALE GENOMIC DNA]</scope>
    <source>
        <strain evidence="1">MGC-MH-2018</strain>
    </source>
</reference>
<accession>A0A8H8CHG6</accession>
<sequence length="95" mass="10823">MLCMLDTPPRDAEVEHSNADADASFLYVYLSASSNVQLATRNLQLATLPTRPLALFAMLRPPVLFDVLRPPVLFDVLRYYVYQHTNETHERTTTV</sequence>
<gene>
    <name evidence="1" type="ORF">JR316_009234</name>
</gene>
<comment type="caution">
    <text evidence="1">The sequence shown here is derived from an EMBL/GenBank/DDBJ whole genome shotgun (WGS) entry which is preliminary data.</text>
</comment>
<protein>
    <submittedName>
        <fullName evidence="1">Uncharacterized protein</fullName>
    </submittedName>
</protein>